<name>A0A3D3FZH3_ACIRA</name>
<dbReference type="EMBL" id="DPXL01000042">
    <property type="protein sequence ID" value="HCM30737.1"/>
    <property type="molecule type" value="Genomic_DNA"/>
</dbReference>
<comment type="caution">
    <text evidence="1">The sequence shown here is derived from an EMBL/GenBank/DDBJ whole genome shotgun (WGS) entry which is preliminary data.</text>
</comment>
<dbReference type="Proteomes" id="UP000262257">
    <property type="component" value="Unassembled WGS sequence"/>
</dbReference>
<dbReference type="RefSeq" id="WP_005406324.1">
    <property type="nucleotide sequence ID" value="NZ_BKVS01000018.1"/>
</dbReference>
<accession>A0A3D3FZH3</accession>
<evidence type="ECO:0000313" key="2">
    <source>
        <dbReference type="Proteomes" id="UP000262257"/>
    </source>
</evidence>
<dbReference type="AlphaFoldDB" id="A0A3D3FZH3"/>
<reference evidence="1 2" key="1">
    <citation type="journal article" date="2018" name="Nat. Biotechnol.">
        <title>A standardized bacterial taxonomy based on genome phylogeny substantially revises the tree of life.</title>
        <authorList>
            <person name="Parks D.H."/>
            <person name="Chuvochina M."/>
            <person name="Waite D.W."/>
            <person name="Rinke C."/>
            <person name="Skarshewski A."/>
            <person name="Chaumeil P.A."/>
            <person name="Hugenholtz P."/>
        </authorList>
    </citation>
    <scope>NUCLEOTIDE SEQUENCE [LARGE SCALE GENOMIC DNA]</scope>
    <source>
        <strain evidence="1">UBA10045</strain>
    </source>
</reference>
<proteinExistence type="predicted"/>
<evidence type="ECO:0000313" key="1">
    <source>
        <dbReference type="EMBL" id="HCM30737.1"/>
    </source>
</evidence>
<protein>
    <submittedName>
        <fullName evidence="1">Uncharacterized protein</fullName>
    </submittedName>
</protein>
<gene>
    <name evidence="1" type="ORF">DIC32_03050</name>
</gene>
<sequence>MRTLQFTAHCAEHQQTDHIQDECRIAQEYVTDLLSKRLVQHGFEASRNEPDKIAVSVESHPLPISVTCESAQDGEGHLVCRINAHADEEQDWFEKIEMQSVIKQLGQAIETTLKNDESFSQFEWKS</sequence>
<organism evidence="1 2">
    <name type="scientific">Acinetobacter radioresistens</name>
    <dbReference type="NCBI Taxonomy" id="40216"/>
    <lineage>
        <taxon>Bacteria</taxon>
        <taxon>Pseudomonadati</taxon>
        <taxon>Pseudomonadota</taxon>
        <taxon>Gammaproteobacteria</taxon>
        <taxon>Moraxellales</taxon>
        <taxon>Moraxellaceae</taxon>
        <taxon>Acinetobacter</taxon>
    </lineage>
</organism>